<keyword evidence="2" id="KW-1185">Reference proteome</keyword>
<name>A0ABT3FZZ6_9BACT</name>
<dbReference type="Proteomes" id="UP001165653">
    <property type="component" value="Unassembled WGS sequence"/>
</dbReference>
<evidence type="ECO:0000313" key="1">
    <source>
        <dbReference type="EMBL" id="MCW1913161.1"/>
    </source>
</evidence>
<gene>
    <name evidence="1" type="ORF">OJ996_06240</name>
</gene>
<proteinExistence type="predicted"/>
<organism evidence="1 2">
    <name type="scientific">Luteolibacter rhizosphaerae</name>
    <dbReference type="NCBI Taxonomy" id="2989719"/>
    <lineage>
        <taxon>Bacteria</taxon>
        <taxon>Pseudomonadati</taxon>
        <taxon>Verrucomicrobiota</taxon>
        <taxon>Verrucomicrobiia</taxon>
        <taxon>Verrucomicrobiales</taxon>
        <taxon>Verrucomicrobiaceae</taxon>
        <taxon>Luteolibacter</taxon>
    </lineage>
</organism>
<comment type="caution">
    <text evidence="1">The sequence shown here is derived from an EMBL/GenBank/DDBJ whole genome shotgun (WGS) entry which is preliminary data.</text>
</comment>
<protein>
    <recommendedName>
        <fullName evidence="3">Haemin-degrading HemS/ChuX domain-containing protein</fullName>
    </recommendedName>
</protein>
<dbReference type="RefSeq" id="WP_264512336.1">
    <property type="nucleotide sequence ID" value="NZ_JAPDDR010000003.1"/>
</dbReference>
<evidence type="ECO:0000313" key="2">
    <source>
        <dbReference type="Proteomes" id="UP001165653"/>
    </source>
</evidence>
<evidence type="ECO:0008006" key="3">
    <source>
        <dbReference type="Google" id="ProtNLM"/>
    </source>
</evidence>
<dbReference type="EMBL" id="JAPDDR010000003">
    <property type="protein sequence ID" value="MCW1913161.1"/>
    <property type="molecule type" value="Genomic_DNA"/>
</dbReference>
<sequence length="275" mass="30272">MSASPFLQVPIRLQHQAPEVFERLAEIGMLCVRAKNLTGELVAIADPAGLAMESGDSLLFPGLGLSVARERVVGLHALRMASLPQNPGILELDFTQGRFPLAFALPDELADGARLREFVAEFCVEEVELMELLRWRDGLSAPVEACPCCKAAAAERRARPDLHPLAPILADLVELQLPMHCRIRGDGFDFSRFIEPRRVSFEGGAITLNDDSGECVLRVDPAQAHALWVLPLCSDGETRSSVRIYDTFGSMNLEFSVPDDRFVKPWQGYCRAACP</sequence>
<reference evidence="1" key="1">
    <citation type="submission" date="2022-10" db="EMBL/GenBank/DDBJ databases">
        <title>Luteolibacter sp. GHJ8, whole genome shotgun sequencing project.</title>
        <authorList>
            <person name="Zhao G."/>
            <person name="Shen L."/>
        </authorList>
    </citation>
    <scope>NUCLEOTIDE SEQUENCE</scope>
    <source>
        <strain evidence="1">GHJ8</strain>
    </source>
</reference>
<accession>A0ABT3FZZ6</accession>